<accession>A0A1F5YJJ2</accession>
<feature type="transmembrane region" description="Helical" evidence="1">
    <location>
        <begin position="7"/>
        <end position="25"/>
    </location>
</feature>
<proteinExistence type="predicted"/>
<reference evidence="3 4" key="1">
    <citation type="journal article" date="2016" name="Nat. Commun.">
        <title>Thousands of microbial genomes shed light on interconnected biogeochemical processes in an aquifer system.</title>
        <authorList>
            <person name="Anantharaman K."/>
            <person name="Brown C.T."/>
            <person name="Hug L.A."/>
            <person name="Sharon I."/>
            <person name="Castelle C.J."/>
            <person name="Probst A.J."/>
            <person name="Thomas B.C."/>
            <person name="Singh A."/>
            <person name="Wilkins M.J."/>
            <person name="Karaoz U."/>
            <person name="Brodie E.L."/>
            <person name="Williams K.H."/>
            <person name="Hubbard S.S."/>
            <person name="Banfield J.F."/>
        </authorList>
    </citation>
    <scope>NUCLEOTIDE SEQUENCE [LARGE SCALE GENOMIC DNA]</scope>
</reference>
<evidence type="ECO:0000313" key="3">
    <source>
        <dbReference type="EMBL" id="OGG00336.1"/>
    </source>
</evidence>
<protein>
    <recommendedName>
        <fullName evidence="2">Inner membrane protein YgaP-like transmembrane domain-containing protein</fullName>
    </recommendedName>
</protein>
<dbReference type="Gene3D" id="6.10.140.1340">
    <property type="match status" value="1"/>
</dbReference>
<keyword evidence="1" id="KW-0812">Transmembrane</keyword>
<organism evidence="3 4">
    <name type="scientific">Candidatus Glassbacteria bacterium RIFCSPLOWO2_12_FULL_58_11</name>
    <dbReference type="NCBI Taxonomy" id="1817867"/>
    <lineage>
        <taxon>Bacteria</taxon>
        <taxon>Candidatus Glassiibacteriota</taxon>
    </lineage>
</organism>
<feature type="domain" description="Inner membrane protein YgaP-like transmembrane" evidence="2">
    <location>
        <begin position="2"/>
        <end position="56"/>
    </location>
</feature>
<sequence length="69" mass="7803">MNMERTIRAIAGSFILVSLALGWWVHHGWFLFTAFVGANLLQSAITRWCLMEDILDKLGIAKKTSPQAR</sequence>
<evidence type="ECO:0000313" key="4">
    <source>
        <dbReference type="Proteomes" id="UP000179129"/>
    </source>
</evidence>
<evidence type="ECO:0000259" key="2">
    <source>
        <dbReference type="Pfam" id="PF11127"/>
    </source>
</evidence>
<gene>
    <name evidence="3" type="ORF">A3F83_08150</name>
</gene>
<keyword evidence="1" id="KW-1133">Transmembrane helix</keyword>
<evidence type="ECO:0000256" key="1">
    <source>
        <dbReference type="SAM" id="Phobius"/>
    </source>
</evidence>
<dbReference type="EMBL" id="MFIX01000263">
    <property type="protein sequence ID" value="OGG00336.1"/>
    <property type="molecule type" value="Genomic_DNA"/>
</dbReference>
<keyword evidence="1" id="KW-0472">Membrane</keyword>
<feature type="transmembrane region" description="Helical" evidence="1">
    <location>
        <begin position="31"/>
        <end position="50"/>
    </location>
</feature>
<dbReference type="InterPro" id="IPR021309">
    <property type="entry name" value="YgaP-like_TM"/>
</dbReference>
<comment type="caution">
    <text evidence="3">The sequence shown here is derived from an EMBL/GenBank/DDBJ whole genome shotgun (WGS) entry which is preliminary data.</text>
</comment>
<dbReference type="STRING" id="1817867.A3F83_08150"/>
<dbReference type="AlphaFoldDB" id="A0A1F5YJJ2"/>
<name>A0A1F5YJJ2_9BACT</name>
<dbReference type="Pfam" id="PF11127">
    <property type="entry name" value="YgaP-like_TM"/>
    <property type="match status" value="1"/>
</dbReference>
<dbReference type="Proteomes" id="UP000179129">
    <property type="component" value="Unassembled WGS sequence"/>
</dbReference>